<keyword evidence="12 14" id="KW-0067">ATP-binding</keyword>
<keyword evidence="9 14" id="KW-0808">Transferase</keyword>
<evidence type="ECO:0000256" key="9">
    <source>
        <dbReference type="ARBA" id="ARBA00022679"/>
    </source>
</evidence>
<evidence type="ECO:0000256" key="5">
    <source>
        <dbReference type="ARBA" id="ARBA00004692"/>
    </source>
</evidence>
<evidence type="ECO:0000256" key="13">
    <source>
        <dbReference type="ARBA" id="ARBA00023134"/>
    </source>
</evidence>
<comment type="function">
    <text evidence="4 14">Catalyzes ATP-dependent phosphorylation of adenosylcobinamide and addition of GMP to adenosylcobinamide phosphate.</text>
</comment>
<keyword evidence="13 14" id="KW-0342">GTP-binding</keyword>
<proteinExistence type="inferred from homology"/>
<comment type="catalytic activity">
    <reaction evidence="2 14">
        <text>adenosylcob(III)inamide phosphate + GTP + H(+) = adenosylcob(III)inamide-GDP + diphosphate</text>
        <dbReference type="Rhea" id="RHEA:22712"/>
        <dbReference type="ChEBI" id="CHEBI:15378"/>
        <dbReference type="ChEBI" id="CHEBI:33019"/>
        <dbReference type="ChEBI" id="CHEBI:37565"/>
        <dbReference type="ChEBI" id="CHEBI:58502"/>
        <dbReference type="ChEBI" id="CHEBI:60487"/>
        <dbReference type="EC" id="2.7.7.62"/>
    </reaction>
</comment>
<sequence>MIAFVWSYAARCKVGRGQMQASAGVAPATADAAIGMAGTVLVLGGARSGKSSFAERVVGTWPAPWTYVATARIHDAEMRDRVAHHRATRLLGWRTVEEPVDIAPVLDGAGARPVLVDCLTLWLTNLLLDGHDVAAATGGLLSALRRRAGPTVLVGNEVGLGIVPDNALARRFRDEAGLLHQAIAREAGRVVFMVAGLPMEMK</sequence>
<dbReference type="PANTHER" id="PTHR34848:SF1">
    <property type="entry name" value="BIFUNCTIONAL ADENOSYLCOBALAMIN BIOSYNTHESIS PROTEIN COBU"/>
    <property type="match status" value="1"/>
</dbReference>
<keyword evidence="15" id="KW-0548">Nucleotidyltransferase</keyword>
<evidence type="ECO:0000256" key="1">
    <source>
        <dbReference type="ARBA" id="ARBA00000312"/>
    </source>
</evidence>
<dbReference type="InterPro" id="IPR003203">
    <property type="entry name" value="CobU/CobP"/>
</dbReference>
<comment type="similarity">
    <text evidence="7 14">Belongs to the CobU/CobP family.</text>
</comment>
<keyword evidence="10 14" id="KW-0547">Nucleotide-binding</keyword>
<dbReference type="GO" id="GO:0016779">
    <property type="term" value="F:nucleotidyltransferase activity"/>
    <property type="evidence" value="ECO:0007669"/>
    <property type="project" value="UniProtKB-KW"/>
</dbReference>
<dbReference type="CDD" id="cd00544">
    <property type="entry name" value="CobU"/>
    <property type="match status" value="1"/>
</dbReference>
<dbReference type="EMBL" id="PRCW01000071">
    <property type="protein sequence ID" value="PYD47468.1"/>
    <property type="molecule type" value="Genomic_DNA"/>
</dbReference>
<dbReference type="NCBIfam" id="NF004469">
    <property type="entry name" value="PRK05800.1"/>
    <property type="match status" value="1"/>
</dbReference>
<dbReference type="EC" id="2.7.7.62" evidence="14"/>
<name>A0ABX5P127_9PROT</name>
<evidence type="ECO:0000256" key="10">
    <source>
        <dbReference type="ARBA" id="ARBA00022741"/>
    </source>
</evidence>
<gene>
    <name evidence="15" type="ORF">C3920_09610</name>
</gene>
<evidence type="ECO:0000313" key="15">
    <source>
        <dbReference type="EMBL" id="PYD47468.1"/>
    </source>
</evidence>
<accession>A0ABX5P127</accession>
<organism evidence="15 16">
    <name type="scientific">Novacetimonas pomaceti</name>
    <dbReference type="NCBI Taxonomy" id="2021998"/>
    <lineage>
        <taxon>Bacteria</taxon>
        <taxon>Pseudomonadati</taxon>
        <taxon>Pseudomonadota</taxon>
        <taxon>Alphaproteobacteria</taxon>
        <taxon>Acetobacterales</taxon>
        <taxon>Acetobacteraceae</taxon>
        <taxon>Novacetimonas</taxon>
    </lineage>
</organism>
<evidence type="ECO:0000256" key="14">
    <source>
        <dbReference type="PIRNR" id="PIRNR006135"/>
    </source>
</evidence>
<evidence type="ECO:0000256" key="12">
    <source>
        <dbReference type="ARBA" id="ARBA00022840"/>
    </source>
</evidence>
<dbReference type="SUPFAM" id="SSF52540">
    <property type="entry name" value="P-loop containing nucleoside triphosphate hydrolases"/>
    <property type="match status" value="1"/>
</dbReference>
<evidence type="ECO:0000256" key="6">
    <source>
        <dbReference type="ARBA" id="ARBA00005159"/>
    </source>
</evidence>
<evidence type="ECO:0000256" key="2">
    <source>
        <dbReference type="ARBA" id="ARBA00000711"/>
    </source>
</evidence>
<dbReference type="Pfam" id="PF02283">
    <property type="entry name" value="CobU"/>
    <property type="match status" value="1"/>
</dbReference>
<dbReference type="EC" id="2.7.1.156" evidence="14"/>
<comment type="catalytic activity">
    <reaction evidence="1 14">
        <text>adenosylcob(III)inamide + ATP = adenosylcob(III)inamide phosphate + ADP + H(+)</text>
        <dbReference type="Rhea" id="RHEA:15769"/>
        <dbReference type="ChEBI" id="CHEBI:2480"/>
        <dbReference type="ChEBI" id="CHEBI:15378"/>
        <dbReference type="ChEBI" id="CHEBI:30616"/>
        <dbReference type="ChEBI" id="CHEBI:58502"/>
        <dbReference type="ChEBI" id="CHEBI:456216"/>
        <dbReference type="EC" id="2.7.1.156"/>
    </reaction>
</comment>
<comment type="pathway">
    <text evidence="5 14">Cofactor biosynthesis; adenosylcobalamin biosynthesis; adenosylcobalamin from cob(II)yrinate a,c-diamide: step 6/7.</text>
</comment>
<evidence type="ECO:0000256" key="4">
    <source>
        <dbReference type="ARBA" id="ARBA00003889"/>
    </source>
</evidence>
<keyword evidence="8 14" id="KW-0169">Cobalamin biosynthesis</keyword>
<comment type="pathway">
    <text evidence="6 14">Cofactor biosynthesis; adenosylcobalamin biosynthesis; adenosylcobalamin from cob(II)yrinate a,c-diamide: step 5/7.</text>
</comment>
<dbReference type="PANTHER" id="PTHR34848">
    <property type="match status" value="1"/>
</dbReference>
<dbReference type="Proteomes" id="UP000248116">
    <property type="component" value="Unassembled WGS sequence"/>
</dbReference>
<reference evidence="15 16" key="1">
    <citation type="submission" date="2018-02" db="EMBL/GenBank/DDBJ databases">
        <authorList>
            <person name="Skraban J."/>
            <person name="Trcek J."/>
        </authorList>
    </citation>
    <scope>NUCLEOTIDE SEQUENCE [LARGE SCALE GENOMIC DNA]</scope>
    <source>
        <strain evidence="15 16">AV446</strain>
    </source>
</reference>
<dbReference type="GO" id="GO:0016301">
    <property type="term" value="F:kinase activity"/>
    <property type="evidence" value="ECO:0007669"/>
    <property type="project" value="UniProtKB-KW"/>
</dbReference>
<keyword evidence="11 14" id="KW-0418">Kinase</keyword>
<evidence type="ECO:0000313" key="16">
    <source>
        <dbReference type="Proteomes" id="UP000248116"/>
    </source>
</evidence>
<protein>
    <recommendedName>
        <fullName evidence="14">Bifunctional adenosylcobalamin biosynthesis protein</fullName>
        <ecNumber evidence="14">2.7.1.156</ecNumber>
        <ecNumber evidence="14">2.7.7.62</ecNumber>
    </recommendedName>
</protein>
<evidence type="ECO:0000256" key="11">
    <source>
        <dbReference type="ARBA" id="ARBA00022777"/>
    </source>
</evidence>
<keyword evidence="16" id="KW-1185">Reference proteome</keyword>
<dbReference type="Gene3D" id="3.40.50.300">
    <property type="entry name" value="P-loop containing nucleotide triphosphate hydrolases"/>
    <property type="match status" value="1"/>
</dbReference>
<evidence type="ECO:0000256" key="8">
    <source>
        <dbReference type="ARBA" id="ARBA00022573"/>
    </source>
</evidence>
<dbReference type="PIRSF" id="PIRSF006135">
    <property type="entry name" value="CobU"/>
    <property type="match status" value="1"/>
</dbReference>
<evidence type="ECO:0000256" key="7">
    <source>
        <dbReference type="ARBA" id="ARBA00007490"/>
    </source>
</evidence>
<dbReference type="InterPro" id="IPR027417">
    <property type="entry name" value="P-loop_NTPase"/>
</dbReference>
<comment type="caution">
    <text evidence="15">The sequence shown here is derived from an EMBL/GenBank/DDBJ whole genome shotgun (WGS) entry which is preliminary data.</text>
</comment>
<comment type="catalytic activity">
    <reaction evidence="3">
        <text>adenosylcob(III)inamide + GTP = adenosylcob(III)inamide phosphate + GDP + H(+)</text>
        <dbReference type="Rhea" id="RHEA:15765"/>
        <dbReference type="ChEBI" id="CHEBI:2480"/>
        <dbReference type="ChEBI" id="CHEBI:15378"/>
        <dbReference type="ChEBI" id="CHEBI:37565"/>
        <dbReference type="ChEBI" id="CHEBI:58189"/>
        <dbReference type="ChEBI" id="CHEBI:58502"/>
        <dbReference type="EC" id="2.7.1.156"/>
    </reaction>
</comment>
<evidence type="ECO:0000256" key="3">
    <source>
        <dbReference type="ARBA" id="ARBA00001522"/>
    </source>
</evidence>